<comment type="caution">
    <text evidence="3">The sequence shown here is derived from an EMBL/GenBank/DDBJ whole genome shotgun (WGS) entry which is preliminary data.</text>
</comment>
<evidence type="ECO:0000313" key="3">
    <source>
        <dbReference type="EMBL" id="NML25642.1"/>
    </source>
</evidence>
<dbReference type="RefSeq" id="WP_169145258.1">
    <property type="nucleotide sequence ID" value="NZ_JABBGA010000004.1"/>
</dbReference>
<feature type="chain" id="PRO_5032635965" evidence="1">
    <location>
        <begin position="23"/>
        <end position="249"/>
    </location>
</feature>
<dbReference type="Proteomes" id="UP000580043">
    <property type="component" value="Unassembled WGS sequence"/>
</dbReference>
<reference evidence="3 4" key="1">
    <citation type="submission" date="2020-04" db="EMBL/GenBank/DDBJ databases">
        <title>Zoogloea sp. G-4-1-14 isolated from soil.</title>
        <authorList>
            <person name="Dahal R.H."/>
        </authorList>
    </citation>
    <scope>NUCLEOTIDE SEQUENCE [LARGE SCALE GENOMIC DNA]</scope>
    <source>
        <strain evidence="3 4">G-4-1-14</strain>
    </source>
</reference>
<keyword evidence="4" id="KW-1185">Reference proteome</keyword>
<keyword evidence="1" id="KW-0732">Signal</keyword>
<protein>
    <submittedName>
        <fullName evidence="3">PEP-CTERM sorting domain-containing protein</fullName>
    </submittedName>
</protein>
<sequence>MRAYARLAALTALFAISPGAFAADTFLFAGTGSSGVSQDLVLGLSNGSSVTLTTGQALFTPGTLNQGWWGFDNANFNANDSIYVGALQPDPLDPAYLHRNFFTFSLAGITPGSIISAVLRINDVGVSSGSFPMTYSLFDVTTDSQTLNFNTGVNHSIYDDLGSGKLYAAQVVTKELSGSYAIGLNNAAIADLNAAAGRFFSLGGTLDTPPLVVTEPSALALLGIGLAAASLGRQRRHPLAPTSDQLFQD</sequence>
<dbReference type="Pfam" id="PF07589">
    <property type="entry name" value="PEP-CTERM"/>
    <property type="match status" value="1"/>
</dbReference>
<name>A0A848G344_9RHOO</name>
<dbReference type="EMBL" id="JABBGA010000004">
    <property type="protein sequence ID" value="NML25642.1"/>
    <property type="molecule type" value="Genomic_DNA"/>
</dbReference>
<dbReference type="InterPro" id="IPR013424">
    <property type="entry name" value="Ice-binding_C"/>
</dbReference>
<feature type="domain" description="Ice-binding protein C-terminal" evidence="2">
    <location>
        <begin position="213"/>
        <end position="236"/>
    </location>
</feature>
<dbReference type="AlphaFoldDB" id="A0A848G344"/>
<evidence type="ECO:0000259" key="2">
    <source>
        <dbReference type="Pfam" id="PF07589"/>
    </source>
</evidence>
<accession>A0A848G344</accession>
<proteinExistence type="predicted"/>
<organism evidence="3 4">
    <name type="scientific">Zoogloea dura</name>
    <dbReference type="NCBI Taxonomy" id="2728840"/>
    <lineage>
        <taxon>Bacteria</taxon>
        <taxon>Pseudomonadati</taxon>
        <taxon>Pseudomonadota</taxon>
        <taxon>Betaproteobacteria</taxon>
        <taxon>Rhodocyclales</taxon>
        <taxon>Zoogloeaceae</taxon>
        <taxon>Zoogloea</taxon>
    </lineage>
</organism>
<feature type="signal peptide" evidence="1">
    <location>
        <begin position="1"/>
        <end position="22"/>
    </location>
</feature>
<evidence type="ECO:0000313" key="4">
    <source>
        <dbReference type="Proteomes" id="UP000580043"/>
    </source>
</evidence>
<evidence type="ECO:0000256" key="1">
    <source>
        <dbReference type="SAM" id="SignalP"/>
    </source>
</evidence>
<gene>
    <name evidence="3" type="ORF">HHL15_07795</name>
</gene>